<dbReference type="InterPro" id="IPR035068">
    <property type="entry name" value="TldD/PmbA_N"/>
</dbReference>
<dbReference type="GO" id="GO:0006508">
    <property type="term" value="P:proteolysis"/>
    <property type="evidence" value="ECO:0007669"/>
    <property type="project" value="InterPro"/>
</dbReference>
<sequence>MRCIWPTPEIEDIIVDVMDDAVEHVPGDGLHLLLEATRERVFRLADGEIHQTADRKDLRLIVTAIEGNRQGVVSTGLLVPDEIHTAIGRARRICSFLPPDPQFPGLPGPVKAAQDGGDHHDRETANATSEELARIASVGLETARAEGAIAAGALSVRENLFLARDSEGLASRSISTKADLSLTCFAGSGGKQSSGYSNRFAWRLSDLNPEETAIKAARKAKYGIVRRSLNPGFYTAILGPTAVADLVGILAHIGFGATEVNEYRSFASGRLGEKVLDEKFTLRDDPQHPQTAAPGIDYEGIPTKPLTFVERGVLKDIATNHRTAHLGNKPSNGRGADPLSRWTDILMNHLVMEPGATSREKMIRSVHRGILINRLWYARVVQPRETRITALTRNGLLTIDGGEITGAAGNFRTNLSLVELLSHLKAVSDTTVPTHGVVAPTLLVEGFPLTSPSA</sequence>
<dbReference type="Proteomes" id="UP000777784">
    <property type="component" value="Unassembled WGS sequence"/>
</dbReference>
<dbReference type="Pfam" id="PF19289">
    <property type="entry name" value="PmbA_TldD_3rd"/>
    <property type="match status" value="1"/>
</dbReference>
<reference evidence="2" key="1">
    <citation type="submission" date="2021-05" db="EMBL/GenBank/DDBJ databases">
        <title>Energy efficiency and biological interactions define the core microbiome of deep oligotrophic groundwater.</title>
        <authorList>
            <person name="Mehrshad M."/>
            <person name="Lopez-Fernandez M."/>
            <person name="Bell E."/>
            <person name="Bernier-Latmani R."/>
            <person name="Bertilsson S."/>
            <person name="Dopson M."/>
        </authorList>
    </citation>
    <scope>NUCLEOTIDE SEQUENCE</scope>
    <source>
        <strain evidence="2">Modern_marine.mb.64</strain>
    </source>
</reference>
<accession>A0A948W5H5</accession>
<dbReference type="GO" id="GO:0008237">
    <property type="term" value="F:metallopeptidase activity"/>
    <property type="evidence" value="ECO:0007669"/>
    <property type="project" value="InterPro"/>
</dbReference>
<evidence type="ECO:0000313" key="3">
    <source>
        <dbReference type="Proteomes" id="UP000777784"/>
    </source>
</evidence>
<protein>
    <submittedName>
        <fullName evidence="2">TldD/PmbA family protein</fullName>
    </submittedName>
</protein>
<dbReference type="PANTHER" id="PTHR43666">
    <property type="entry name" value="TLDD PROTEIN"/>
    <property type="match status" value="1"/>
</dbReference>
<dbReference type="InterPro" id="IPR045569">
    <property type="entry name" value="Metalloprtase-TldD/E_C"/>
</dbReference>
<dbReference type="SUPFAM" id="SSF111283">
    <property type="entry name" value="Putative modulator of DNA gyrase, PmbA/TldD"/>
    <property type="match status" value="1"/>
</dbReference>
<dbReference type="Gene3D" id="3.30.2290.10">
    <property type="entry name" value="PmbA/TldD superfamily"/>
    <property type="match status" value="1"/>
</dbReference>
<evidence type="ECO:0000259" key="1">
    <source>
        <dbReference type="Pfam" id="PF19289"/>
    </source>
</evidence>
<dbReference type="PANTHER" id="PTHR43666:SF1">
    <property type="entry name" value="CONSERVED PROTEIN"/>
    <property type="match status" value="1"/>
</dbReference>
<evidence type="ECO:0000313" key="2">
    <source>
        <dbReference type="EMBL" id="MBU2690414.1"/>
    </source>
</evidence>
<name>A0A948W5H5_UNCEI</name>
<proteinExistence type="predicted"/>
<feature type="domain" description="Metalloprotease TldD/E C-terminal" evidence="1">
    <location>
        <begin position="232"/>
        <end position="447"/>
    </location>
</feature>
<dbReference type="EMBL" id="JAHJDP010000031">
    <property type="protein sequence ID" value="MBU2690414.1"/>
    <property type="molecule type" value="Genomic_DNA"/>
</dbReference>
<gene>
    <name evidence="2" type="ORF">KJ970_05755</name>
</gene>
<comment type="caution">
    <text evidence="2">The sequence shown here is derived from an EMBL/GenBank/DDBJ whole genome shotgun (WGS) entry which is preliminary data.</text>
</comment>
<organism evidence="2 3">
    <name type="scientific">Eiseniibacteriota bacterium</name>
    <dbReference type="NCBI Taxonomy" id="2212470"/>
    <lineage>
        <taxon>Bacteria</taxon>
        <taxon>Candidatus Eiseniibacteriota</taxon>
    </lineage>
</organism>
<dbReference type="AlphaFoldDB" id="A0A948W5H5"/>
<dbReference type="InterPro" id="IPR036059">
    <property type="entry name" value="TldD/PmbA_sf"/>
</dbReference>